<dbReference type="PANTHER" id="PTHR46661:SF4">
    <property type="entry name" value="RING-TYPE DOMAIN-CONTAINING PROTEIN"/>
    <property type="match status" value="1"/>
</dbReference>
<keyword evidence="15" id="KW-0449">Lipoprotein</keyword>
<evidence type="ECO:0000259" key="18">
    <source>
        <dbReference type="PROSITE" id="PS50089"/>
    </source>
</evidence>
<evidence type="ECO:0000256" key="16">
    <source>
        <dbReference type="PROSITE-ProRule" id="PRU00175"/>
    </source>
</evidence>
<keyword evidence="14" id="KW-0458">Lysosome</keyword>
<feature type="compositionally biased region" description="Basic and acidic residues" evidence="17">
    <location>
        <begin position="11"/>
        <end position="36"/>
    </location>
</feature>
<keyword evidence="11" id="KW-0833">Ubl conjugation pathway</keyword>
<dbReference type="InterPro" id="IPR051878">
    <property type="entry name" value="ZNRF_ubiq-protein_ligase"/>
</dbReference>
<evidence type="ECO:0000256" key="10">
    <source>
        <dbReference type="ARBA" id="ARBA00022771"/>
    </source>
</evidence>
<keyword evidence="9" id="KW-0967">Endosome</keyword>
<keyword evidence="7" id="KW-0808">Transferase</keyword>
<keyword evidence="12" id="KW-0862">Zinc</keyword>
<organism evidence="19 20">
    <name type="scientific">Priapulus caudatus</name>
    <name type="common">Priapulid worm</name>
    <dbReference type="NCBI Taxonomy" id="37621"/>
    <lineage>
        <taxon>Eukaryota</taxon>
        <taxon>Metazoa</taxon>
        <taxon>Ecdysozoa</taxon>
        <taxon>Scalidophora</taxon>
        <taxon>Priapulida</taxon>
        <taxon>Priapulimorpha</taxon>
        <taxon>Priapulimorphida</taxon>
        <taxon>Priapulidae</taxon>
        <taxon>Priapulus</taxon>
    </lineage>
</organism>
<keyword evidence="19" id="KW-1185">Reference proteome</keyword>
<keyword evidence="10 16" id="KW-0863">Zinc-finger</keyword>
<dbReference type="Gene3D" id="3.30.40.10">
    <property type="entry name" value="Zinc/RING finger domain, C3HC4 (zinc finger)"/>
    <property type="match status" value="1"/>
</dbReference>
<dbReference type="SUPFAM" id="SSF57850">
    <property type="entry name" value="RING/U-box"/>
    <property type="match status" value="1"/>
</dbReference>
<keyword evidence="13" id="KW-0472">Membrane</keyword>
<evidence type="ECO:0000256" key="6">
    <source>
        <dbReference type="ARBA" id="ARBA00012483"/>
    </source>
</evidence>
<dbReference type="PANTHER" id="PTHR46661">
    <property type="entry name" value="E3 UBIQUITIN-PROTEIN LIGASE ZNRF1-LIKE PROTEIN"/>
    <property type="match status" value="1"/>
</dbReference>
<accession>A0ABM1EY05</accession>
<dbReference type="RefSeq" id="XP_014677076.1">
    <property type="nucleotide sequence ID" value="XM_014821590.1"/>
</dbReference>
<comment type="pathway">
    <text evidence="5">Protein modification; protein ubiquitination.</text>
</comment>
<keyword evidence="10 16" id="KW-0479">Metal-binding</keyword>
<dbReference type="EC" id="2.3.2.27" evidence="6"/>
<name>A0ABM1EY05_PRICU</name>
<evidence type="ECO:0000256" key="4">
    <source>
        <dbReference type="ARBA" id="ARBA00004371"/>
    </source>
</evidence>
<evidence type="ECO:0000256" key="8">
    <source>
        <dbReference type="ARBA" id="ARBA00022707"/>
    </source>
</evidence>
<dbReference type="Pfam" id="PF13639">
    <property type="entry name" value="zf-RING_2"/>
    <property type="match status" value="1"/>
</dbReference>
<dbReference type="SMART" id="SM00184">
    <property type="entry name" value="RING"/>
    <property type="match status" value="1"/>
</dbReference>
<feature type="region of interest" description="Disordered" evidence="17">
    <location>
        <begin position="1"/>
        <end position="64"/>
    </location>
</feature>
<evidence type="ECO:0000256" key="12">
    <source>
        <dbReference type="ARBA" id="ARBA00022833"/>
    </source>
</evidence>
<evidence type="ECO:0000256" key="3">
    <source>
        <dbReference type="ARBA" id="ARBA00004177"/>
    </source>
</evidence>
<evidence type="ECO:0000256" key="2">
    <source>
        <dbReference type="ARBA" id="ARBA00004170"/>
    </source>
</evidence>
<evidence type="ECO:0000313" key="19">
    <source>
        <dbReference type="Proteomes" id="UP000695022"/>
    </source>
</evidence>
<proteinExistence type="predicted"/>
<protein>
    <recommendedName>
        <fullName evidence="6">RING-type E3 ubiquitin transferase</fullName>
        <ecNumber evidence="6">2.3.2.27</ecNumber>
    </recommendedName>
</protein>
<dbReference type="InterPro" id="IPR001841">
    <property type="entry name" value="Znf_RING"/>
</dbReference>
<keyword evidence="8" id="KW-0519">Myristate</keyword>
<evidence type="ECO:0000256" key="9">
    <source>
        <dbReference type="ARBA" id="ARBA00022753"/>
    </source>
</evidence>
<feature type="region of interest" description="Disordered" evidence="17">
    <location>
        <begin position="88"/>
        <end position="116"/>
    </location>
</feature>
<evidence type="ECO:0000256" key="11">
    <source>
        <dbReference type="ARBA" id="ARBA00022786"/>
    </source>
</evidence>
<evidence type="ECO:0000256" key="7">
    <source>
        <dbReference type="ARBA" id="ARBA00022679"/>
    </source>
</evidence>
<evidence type="ECO:0000256" key="17">
    <source>
        <dbReference type="SAM" id="MobiDB-lite"/>
    </source>
</evidence>
<evidence type="ECO:0000313" key="20">
    <source>
        <dbReference type="RefSeq" id="XP_014677076.1"/>
    </source>
</evidence>
<comment type="catalytic activity">
    <reaction evidence="1">
        <text>S-ubiquitinyl-[E2 ubiquitin-conjugating enzyme]-L-cysteine + [acceptor protein]-L-lysine = [E2 ubiquitin-conjugating enzyme]-L-cysteine + N(6)-ubiquitinyl-[acceptor protein]-L-lysine.</text>
        <dbReference type="EC" id="2.3.2.27"/>
    </reaction>
</comment>
<sequence>MGAKASVASSSRDRPYYSATDVRDPDSSSHVERHGDVSVATSAAASGNSSFSVRRPGSVHHRSNSTYAEGLAEFRQLRHAPRATRGRFFSLGLSPRNDTRTRGGGGSGRLFGDSDSSPDDDSFAGLAQFIHLSHSLPVQLVSLDGIKCPICTKQVPSDDVECHLVMCLTKPRISYNDDVLAADSDECAICLDDMQQGDSIARLPCLCIYHKGCIEEWFRKKQECPKHPAD</sequence>
<evidence type="ECO:0000256" key="15">
    <source>
        <dbReference type="ARBA" id="ARBA00023288"/>
    </source>
</evidence>
<evidence type="ECO:0000256" key="14">
    <source>
        <dbReference type="ARBA" id="ARBA00023228"/>
    </source>
</evidence>
<feature type="compositionally biased region" description="Polar residues" evidence="17">
    <location>
        <begin position="39"/>
        <end position="52"/>
    </location>
</feature>
<dbReference type="GeneID" id="106816941"/>
<comment type="subcellular location">
    <subcellularLocation>
        <location evidence="3">Endosome</location>
    </subcellularLocation>
    <subcellularLocation>
        <location evidence="4">Lysosome</location>
    </subcellularLocation>
    <subcellularLocation>
        <location evidence="2">Membrane</location>
        <topology evidence="2">Peripheral membrane protein</topology>
    </subcellularLocation>
</comment>
<gene>
    <name evidence="20" type="primary">LOC106816941</name>
</gene>
<dbReference type="InterPro" id="IPR013083">
    <property type="entry name" value="Znf_RING/FYVE/PHD"/>
</dbReference>
<evidence type="ECO:0000256" key="13">
    <source>
        <dbReference type="ARBA" id="ARBA00023136"/>
    </source>
</evidence>
<dbReference type="Proteomes" id="UP000695022">
    <property type="component" value="Unplaced"/>
</dbReference>
<evidence type="ECO:0000256" key="1">
    <source>
        <dbReference type="ARBA" id="ARBA00000900"/>
    </source>
</evidence>
<dbReference type="PROSITE" id="PS50089">
    <property type="entry name" value="ZF_RING_2"/>
    <property type="match status" value="1"/>
</dbReference>
<feature type="domain" description="RING-type" evidence="18">
    <location>
        <begin position="187"/>
        <end position="227"/>
    </location>
</feature>
<reference evidence="20" key="1">
    <citation type="submission" date="2025-08" db="UniProtKB">
        <authorList>
            <consortium name="RefSeq"/>
        </authorList>
    </citation>
    <scope>IDENTIFICATION</scope>
</reference>
<evidence type="ECO:0000256" key="5">
    <source>
        <dbReference type="ARBA" id="ARBA00004906"/>
    </source>
</evidence>